<keyword evidence="3" id="KW-0732">Signal</keyword>
<dbReference type="Pfam" id="PF02838">
    <property type="entry name" value="Glyco_hydro_20b"/>
    <property type="match status" value="1"/>
</dbReference>
<keyword evidence="2" id="KW-0326">Glycosidase</keyword>
<sequence>MCCILLTPPFFLLQSSTVALSVGTENVANKALEFNFTVIASKGLCQILHPIQPTSSFIVDSSVTIVVDTEFAENGSPSLAGFAHTFHSDLESVTGFGNLSQVRIGKAPSNPRVPTILLTLGASQSANLTLFSGKSGNEGYKFEVTDRLYTIRGASAKGTWWGTRTLLQQVILSIADGSNPAVIATGSGRHWFEPSFLADLYIYAFFFKIQEFHLHASGYIYNLDILSGPNWRELYSGFRFQPPSDSPIFGLVPELNKSWTQDQFTTPHVLSYQFITRIDKVYIVILDESTF</sequence>
<feature type="signal peptide" evidence="3">
    <location>
        <begin position="1"/>
        <end position="19"/>
    </location>
</feature>
<reference evidence="5 6" key="1">
    <citation type="journal article" date="2020" name="ISME J.">
        <title>Uncovering the hidden diversity of litter-decomposition mechanisms in mushroom-forming fungi.</title>
        <authorList>
            <person name="Floudas D."/>
            <person name="Bentzer J."/>
            <person name="Ahren D."/>
            <person name="Johansson T."/>
            <person name="Persson P."/>
            <person name="Tunlid A."/>
        </authorList>
    </citation>
    <scope>NUCLEOTIDE SEQUENCE [LARGE SCALE GENOMIC DNA]</scope>
    <source>
        <strain evidence="5 6">CBS 406.79</strain>
    </source>
</reference>
<dbReference type="AlphaFoldDB" id="A0A8H5H8P4"/>
<accession>A0A8H5H8P4</accession>
<dbReference type="InterPro" id="IPR015882">
    <property type="entry name" value="HEX_bac_N"/>
</dbReference>
<evidence type="ECO:0000256" key="1">
    <source>
        <dbReference type="ARBA" id="ARBA00022801"/>
    </source>
</evidence>
<feature type="chain" id="PRO_5034231086" description="Beta-hexosaminidase bacterial type N-terminal domain-containing protein" evidence="3">
    <location>
        <begin position="20"/>
        <end position="291"/>
    </location>
</feature>
<dbReference type="InterPro" id="IPR029018">
    <property type="entry name" value="Hex-like_dom2"/>
</dbReference>
<dbReference type="EMBL" id="JAACJN010000074">
    <property type="protein sequence ID" value="KAF5378686.1"/>
    <property type="molecule type" value="Genomic_DNA"/>
</dbReference>
<dbReference type="InterPro" id="IPR052764">
    <property type="entry name" value="GH20_Enzymes"/>
</dbReference>
<keyword evidence="1" id="KW-0378">Hydrolase</keyword>
<evidence type="ECO:0000256" key="2">
    <source>
        <dbReference type="ARBA" id="ARBA00023295"/>
    </source>
</evidence>
<name>A0A8H5H8P4_9AGAR</name>
<dbReference type="OrthoDB" id="428480at2759"/>
<feature type="domain" description="Beta-hexosaminidase bacterial type N-terminal" evidence="4">
    <location>
        <begin position="55"/>
        <end position="168"/>
    </location>
</feature>
<dbReference type="PANTHER" id="PTHR43678">
    <property type="entry name" value="PUTATIVE (AFU_ORTHOLOGUE AFUA_2G00640)-RELATED"/>
    <property type="match status" value="1"/>
</dbReference>
<keyword evidence="6" id="KW-1185">Reference proteome</keyword>
<gene>
    <name evidence="5" type="ORF">D9757_010760</name>
</gene>
<evidence type="ECO:0000313" key="6">
    <source>
        <dbReference type="Proteomes" id="UP000518752"/>
    </source>
</evidence>
<dbReference type="Proteomes" id="UP000518752">
    <property type="component" value="Unassembled WGS sequence"/>
</dbReference>
<dbReference type="PANTHER" id="PTHR43678:SF1">
    <property type="entry name" value="BETA-N-ACETYLHEXOSAMINIDASE"/>
    <property type="match status" value="1"/>
</dbReference>
<organism evidence="5 6">
    <name type="scientific">Collybiopsis confluens</name>
    <dbReference type="NCBI Taxonomy" id="2823264"/>
    <lineage>
        <taxon>Eukaryota</taxon>
        <taxon>Fungi</taxon>
        <taxon>Dikarya</taxon>
        <taxon>Basidiomycota</taxon>
        <taxon>Agaricomycotina</taxon>
        <taxon>Agaricomycetes</taxon>
        <taxon>Agaricomycetidae</taxon>
        <taxon>Agaricales</taxon>
        <taxon>Marasmiineae</taxon>
        <taxon>Omphalotaceae</taxon>
        <taxon>Collybiopsis</taxon>
    </lineage>
</organism>
<evidence type="ECO:0000313" key="5">
    <source>
        <dbReference type="EMBL" id="KAF5378686.1"/>
    </source>
</evidence>
<dbReference type="GO" id="GO:0016798">
    <property type="term" value="F:hydrolase activity, acting on glycosyl bonds"/>
    <property type="evidence" value="ECO:0007669"/>
    <property type="project" value="UniProtKB-KW"/>
</dbReference>
<evidence type="ECO:0000256" key="3">
    <source>
        <dbReference type="SAM" id="SignalP"/>
    </source>
</evidence>
<protein>
    <recommendedName>
        <fullName evidence="4">Beta-hexosaminidase bacterial type N-terminal domain-containing protein</fullName>
    </recommendedName>
</protein>
<proteinExistence type="predicted"/>
<dbReference type="Gene3D" id="3.30.379.10">
    <property type="entry name" value="Chitobiase/beta-hexosaminidase domain 2-like"/>
    <property type="match status" value="1"/>
</dbReference>
<comment type="caution">
    <text evidence="5">The sequence shown here is derived from an EMBL/GenBank/DDBJ whole genome shotgun (WGS) entry which is preliminary data.</text>
</comment>
<evidence type="ECO:0000259" key="4">
    <source>
        <dbReference type="Pfam" id="PF02838"/>
    </source>
</evidence>
<dbReference type="SUPFAM" id="SSF55545">
    <property type="entry name" value="beta-N-acetylhexosaminidase-like domain"/>
    <property type="match status" value="1"/>
</dbReference>